<protein>
    <submittedName>
        <fullName evidence="2">Uncharacterized protein</fullName>
    </submittedName>
</protein>
<reference evidence="2" key="1">
    <citation type="submission" date="2021-01" db="EMBL/GenBank/DDBJ databases">
        <authorList>
            <consortium name="Genoscope - CEA"/>
            <person name="William W."/>
        </authorList>
    </citation>
    <scope>NUCLEOTIDE SEQUENCE</scope>
</reference>
<dbReference type="EMBL" id="CAJJDP010000025">
    <property type="protein sequence ID" value="CAD8151415.1"/>
    <property type="molecule type" value="Genomic_DNA"/>
</dbReference>
<feature type="coiled-coil region" evidence="1">
    <location>
        <begin position="35"/>
        <end position="89"/>
    </location>
</feature>
<evidence type="ECO:0000256" key="1">
    <source>
        <dbReference type="SAM" id="Coils"/>
    </source>
</evidence>
<sequence length="94" mass="10884">MGNSPQAQPTQVSQINQAQQKPYIKKYEIQVIQESKGVQVEVENQEQSIENSEQKKENQELIAEVNKGYDDLFKEMNKLIELLDDFQKDLANDN</sequence>
<dbReference type="Proteomes" id="UP000683925">
    <property type="component" value="Unassembled WGS sequence"/>
</dbReference>
<proteinExistence type="predicted"/>
<evidence type="ECO:0000313" key="3">
    <source>
        <dbReference type="Proteomes" id="UP000683925"/>
    </source>
</evidence>
<accession>A0A8S1TDX8</accession>
<keyword evidence="3" id="KW-1185">Reference proteome</keyword>
<dbReference type="AlphaFoldDB" id="A0A8S1TDX8"/>
<organism evidence="2 3">
    <name type="scientific">Paramecium octaurelia</name>
    <dbReference type="NCBI Taxonomy" id="43137"/>
    <lineage>
        <taxon>Eukaryota</taxon>
        <taxon>Sar</taxon>
        <taxon>Alveolata</taxon>
        <taxon>Ciliophora</taxon>
        <taxon>Intramacronucleata</taxon>
        <taxon>Oligohymenophorea</taxon>
        <taxon>Peniculida</taxon>
        <taxon>Parameciidae</taxon>
        <taxon>Paramecium</taxon>
    </lineage>
</organism>
<comment type="caution">
    <text evidence="2">The sequence shown here is derived from an EMBL/GenBank/DDBJ whole genome shotgun (WGS) entry which is preliminary data.</text>
</comment>
<name>A0A8S1TDX8_PAROT</name>
<evidence type="ECO:0000313" key="2">
    <source>
        <dbReference type="EMBL" id="CAD8151415.1"/>
    </source>
</evidence>
<keyword evidence="1" id="KW-0175">Coiled coil</keyword>
<gene>
    <name evidence="2" type="ORF">POCTA_138.1.T0250083</name>
</gene>